<dbReference type="GO" id="GO:0008270">
    <property type="term" value="F:zinc ion binding"/>
    <property type="evidence" value="ECO:0007669"/>
    <property type="project" value="UniProtKB-UniRule"/>
</dbReference>
<feature type="binding site" evidence="11 13">
    <location>
        <position position="176"/>
    </location>
    <ligand>
        <name>Zn(2+)</name>
        <dbReference type="ChEBI" id="CHEBI:29105"/>
        <label>2</label>
    </ligand>
</feature>
<evidence type="ECO:0000256" key="7">
    <source>
        <dbReference type="ARBA" id="ARBA00022723"/>
    </source>
</evidence>
<dbReference type="SUPFAM" id="SSF53187">
    <property type="entry name" value="Zn-dependent exopeptidases"/>
    <property type="match status" value="1"/>
</dbReference>
<dbReference type="Gene3D" id="3.40.630.10">
    <property type="entry name" value="Zn peptidases"/>
    <property type="match status" value="1"/>
</dbReference>
<name>A0A419X915_9BACT</name>
<evidence type="ECO:0000259" key="14">
    <source>
        <dbReference type="Pfam" id="PF07687"/>
    </source>
</evidence>
<evidence type="ECO:0000256" key="2">
    <source>
        <dbReference type="ARBA" id="ARBA00004496"/>
    </source>
</evidence>
<dbReference type="InterPro" id="IPR011650">
    <property type="entry name" value="Peptidase_M20_dimer"/>
</dbReference>
<dbReference type="OrthoDB" id="9804934at2"/>
<dbReference type="GO" id="GO:0006508">
    <property type="term" value="P:proteolysis"/>
    <property type="evidence" value="ECO:0007669"/>
    <property type="project" value="UniProtKB-UniRule"/>
</dbReference>
<evidence type="ECO:0000256" key="12">
    <source>
        <dbReference type="PIRSR" id="PIRSR037215-1"/>
    </source>
</evidence>
<gene>
    <name evidence="11" type="primary">pepT</name>
    <name evidence="15" type="ORF">BXY64_1218</name>
</gene>
<keyword evidence="5 11" id="KW-0963">Cytoplasm</keyword>
<evidence type="ECO:0000256" key="8">
    <source>
        <dbReference type="ARBA" id="ARBA00022801"/>
    </source>
</evidence>
<dbReference type="NCBIfam" id="NF003976">
    <property type="entry name" value="PRK05469.1"/>
    <property type="match status" value="1"/>
</dbReference>
<evidence type="ECO:0000313" key="16">
    <source>
        <dbReference type="Proteomes" id="UP000284531"/>
    </source>
</evidence>
<keyword evidence="16" id="KW-1185">Reference proteome</keyword>
<dbReference type="InterPro" id="IPR010161">
    <property type="entry name" value="Peptidase_M20B"/>
</dbReference>
<dbReference type="Pfam" id="PF07687">
    <property type="entry name" value="M20_dimer"/>
    <property type="match status" value="1"/>
</dbReference>
<feature type="binding site" evidence="11 13">
    <location>
        <position position="380"/>
    </location>
    <ligand>
        <name>Zn(2+)</name>
        <dbReference type="ChEBI" id="CHEBI:29105"/>
        <label>2</label>
    </ligand>
</feature>
<comment type="catalytic activity">
    <reaction evidence="1 11">
        <text>Release of the N-terminal residue from a tripeptide.</text>
        <dbReference type="EC" id="3.4.11.4"/>
    </reaction>
</comment>
<comment type="cofactor">
    <cofactor evidence="11 13">
        <name>Zn(2+)</name>
        <dbReference type="ChEBI" id="CHEBI:29105"/>
    </cofactor>
    <text evidence="11 13">Binds 2 Zn(2+) ions per subunit.</text>
</comment>
<dbReference type="Gene3D" id="3.30.70.360">
    <property type="match status" value="1"/>
</dbReference>
<dbReference type="GO" id="GO:0005829">
    <property type="term" value="C:cytosol"/>
    <property type="evidence" value="ECO:0007669"/>
    <property type="project" value="TreeGrafter"/>
</dbReference>
<feature type="active site" evidence="11 12">
    <location>
        <position position="80"/>
    </location>
</feature>
<dbReference type="RefSeq" id="WP_120239000.1">
    <property type="nucleotide sequence ID" value="NZ_RAPQ01000008.1"/>
</dbReference>
<dbReference type="Pfam" id="PF01546">
    <property type="entry name" value="Peptidase_M20"/>
    <property type="match status" value="1"/>
</dbReference>
<keyword evidence="10 11" id="KW-0482">Metalloprotease</keyword>
<comment type="similarity">
    <text evidence="3 11">Belongs to the peptidase M20B family.</text>
</comment>
<dbReference type="CDD" id="cd03892">
    <property type="entry name" value="M20_peptT"/>
    <property type="match status" value="1"/>
</dbReference>
<dbReference type="NCBIfam" id="TIGR01882">
    <property type="entry name" value="peptidase-T"/>
    <property type="match status" value="1"/>
</dbReference>
<comment type="caution">
    <text evidence="15">The sequence shown here is derived from an EMBL/GenBank/DDBJ whole genome shotgun (WGS) entry which is preliminary data.</text>
</comment>
<dbReference type="PROSITE" id="PS00758">
    <property type="entry name" value="ARGE_DAPE_CPG2_1"/>
    <property type="match status" value="1"/>
</dbReference>
<evidence type="ECO:0000256" key="4">
    <source>
        <dbReference type="ARBA" id="ARBA00022438"/>
    </source>
</evidence>
<dbReference type="NCBIfam" id="NF009920">
    <property type="entry name" value="PRK13381.1"/>
    <property type="match status" value="1"/>
</dbReference>
<protein>
    <recommendedName>
        <fullName evidence="11">Peptidase T</fullName>
        <ecNumber evidence="11">3.4.11.4</ecNumber>
    </recommendedName>
    <alternativeName>
        <fullName evidence="11">Aminotripeptidase</fullName>
        <shortName evidence="11">Tripeptidase</shortName>
    </alternativeName>
    <alternativeName>
        <fullName evidence="11">Tripeptide aminopeptidase</fullName>
    </alternativeName>
</protein>
<evidence type="ECO:0000256" key="11">
    <source>
        <dbReference type="HAMAP-Rule" id="MF_00550"/>
    </source>
</evidence>
<evidence type="ECO:0000256" key="1">
    <source>
        <dbReference type="ARBA" id="ARBA00000870"/>
    </source>
</evidence>
<evidence type="ECO:0000313" key="15">
    <source>
        <dbReference type="EMBL" id="RKE04202.1"/>
    </source>
</evidence>
<dbReference type="EC" id="3.4.11.4" evidence="11"/>
<sequence length="408" mass="45182">MNTVVDKFLKYVKFDTESDTETGLTPSTPGQMVLAKELAKELEEIGLESVSVDENGYVMGVLPSNIDKEVPKVGFVAHMDTSPDFSGKNVKPQILENYDGMDIVLNKEQDIVMKVADFPELTNYKGQTIITTDGTTLLGADDKAGVAEIITAVEYLAKNPEIKHGPVHVGFTPDEEIGKGADFFDVKKFGADFAYTLDGGEIGELQYENFNAAFAKITFKGRNVHPGMAKDKMINSMSIANEFAACLPKDEVPEKTEGYQGFYHLIAMNGGVESSSLQYIIRDFDMTNYEARKKLIEDLCAEYNQKLGEGTVTLEMTNQYYNMREKVEPVKYIVDIAEEAMKEVGVSPMVIPIRGGTDGSRLSYMGLPCPNIFAGGHNFHGRFEYVPVQSMEKAVDVILKIVEMISKR</sequence>
<feature type="active site" description="Proton acceptor" evidence="11 12">
    <location>
        <position position="175"/>
    </location>
</feature>
<dbReference type="PIRSF" id="PIRSF037215">
    <property type="entry name" value="Peptidase_M20B"/>
    <property type="match status" value="1"/>
</dbReference>
<keyword evidence="9 11" id="KW-0862">Zinc</keyword>
<feature type="binding site" evidence="11 13">
    <location>
        <position position="141"/>
    </location>
    <ligand>
        <name>Zn(2+)</name>
        <dbReference type="ChEBI" id="CHEBI:29105"/>
        <label>1</label>
    </ligand>
</feature>
<keyword evidence="4 11" id="KW-0031">Aminopeptidase</keyword>
<comment type="subcellular location">
    <subcellularLocation>
        <location evidence="2 11">Cytoplasm</location>
    </subcellularLocation>
</comment>
<keyword evidence="7 11" id="KW-0479">Metal-binding</keyword>
<accession>A0A419X915</accession>
<keyword evidence="6 11" id="KW-0645">Protease</keyword>
<dbReference type="SUPFAM" id="SSF55031">
    <property type="entry name" value="Bacterial exopeptidase dimerisation domain"/>
    <property type="match status" value="1"/>
</dbReference>
<dbReference type="GO" id="GO:0043171">
    <property type="term" value="P:peptide catabolic process"/>
    <property type="evidence" value="ECO:0007669"/>
    <property type="project" value="UniProtKB-UniRule"/>
</dbReference>
<feature type="domain" description="Peptidase M20 dimerisation" evidence="14">
    <location>
        <begin position="207"/>
        <end position="304"/>
    </location>
</feature>
<dbReference type="InterPro" id="IPR036264">
    <property type="entry name" value="Bact_exopeptidase_dim_dom"/>
</dbReference>
<feature type="binding site" evidence="11 13">
    <location>
        <position position="78"/>
    </location>
    <ligand>
        <name>Zn(2+)</name>
        <dbReference type="ChEBI" id="CHEBI:29105"/>
        <label>1</label>
    </ligand>
</feature>
<evidence type="ECO:0000256" key="5">
    <source>
        <dbReference type="ARBA" id="ARBA00022490"/>
    </source>
</evidence>
<keyword evidence="8 11" id="KW-0378">Hydrolase</keyword>
<dbReference type="EMBL" id="RAPQ01000008">
    <property type="protein sequence ID" value="RKE04202.1"/>
    <property type="molecule type" value="Genomic_DNA"/>
</dbReference>
<feature type="binding site" evidence="11 13">
    <location>
        <position position="141"/>
    </location>
    <ligand>
        <name>Zn(2+)</name>
        <dbReference type="ChEBI" id="CHEBI:29105"/>
        <label>2</label>
    </ligand>
</feature>
<proteinExistence type="inferred from homology"/>
<dbReference type="Proteomes" id="UP000284531">
    <property type="component" value="Unassembled WGS sequence"/>
</dbReference>
<dbReference type="GO" id="GO:0008237">
    <property type="term" value="F:metallopeptidase activity"/>
    <property type="evidence" value="ECO:0007669"/>
    <property type="project" value="UniProtKB-KW"/>
</dbReference>
<reference evidence="15 16" key="1">
    <citation type="submission" date="2018-09" db="EMBL/GenBank/DDBJ databases">
        <title>Genomic Encyclopedia of Archaeal and Bacterial Type Strains, Phase II (KMG-II): from individual species to whole genera.</title>
        <authorList>
            <person name="Goeker M."/>
        </authorList>
    </citation>
    <scope>NUCLEOTIDE SEQUENCE [LARGE SCALE GENOMIC DNA]</scope>
    <source>
        <strain evidence="15 16">DSM 21950</strain>
    </source>
</reference>
<dbReference type="PROSITE" id="PS00759">
    <property type="entry name" value="ARGE_DAPE_CPG2_2"/>
    <property type="match status" value="1"/>
</dbReference>
<organism evidence="15 16">
    <name type="scientific">Marinifilum flexuosum</name>
    <dbReference type="NCBI Taxonomy" id="1117708"/>
    <lineage>
        <taxon>Bacteria</taxon>
        <taxon>Pseudomonadati</taxon>
        <taxon>Bacteroidota</taxon>
        <taxon>Bacteroidia</taxon>
        <taxon>Marinilabiliales</taxon>
        <taxon>Marinifilaceae</taxon>
    </lineage>
</organism>
<evidence type="ECO:0000256" key="10">
    <source>
        <dbReference type="ARBA" id="ARBA00023049"/>
    </source>
</evidence>
<dbReference type="InterPro" id="IPR001261">
    <property type="entry name" value="ArgE/DapE_CS"/>
</dbReference>
<evidence type="ECO:0000256" key="6">
    <source>
        <dbReference type="ARBA" id="ARBA00022670"/>
    </source>
</evidence>
<feature type="binding site" evidence="11 13">
    <location>
        <position position="198"/>
    </location>
    <ligand>
        <name>Zn(2+)</name>
        <dbReference type="ChEBI" id="CHEBI:29105"/>
        <label>1</label>
    </ligand>
</feature>
<dbReference type="AlphaFoldDB" id="A0A419X915"/>
<dbReference type="InterPro" id="IPR002933">
    <property type="entry name" value="Peptidase_M20"/>
</dbReference>
<evidence type="ECO:0000256" key="13">
    <source>
        <dbReference type="PIRSR" id="PIRSR037215-2"/>
    </source>
</evidence>
<comment type="function">
    <text evidence="11">Cleaves the N-terminal amino acid of tripeptides.</text>
</comment>
<dbReference type="HAMAP" id="MF_00550">
    <property type="entry name" value="Aminopeptidase_M20"/>
    <property type="match status" value="1"/>
</dbReference>
<dbReference type="FunFam" id="3.30.70.360:FF:000002">
    <property type="entry name" value="Peptidase T"/>
    <property type="match status" value="1"/>
</dbReference>
<evidence type="ECO:0000256" key="3">
    <source>
        <dbReference type="ARBA" id="ARBA00009692"/>
    </source>
</evidence>
<dbReference type="GO" id="GO:0045148">
    <property type="term" value="F:tripeptide aminopeptidase activity"/>
    <property type="evidence" value="ECO:0007669"/>
    <property type="project" value="UniProtKB-UniRule"/>
</dbReference>
<dbReference type="PANTHER" id="PTHR42994">
    <property type="entry name" value="PEPTIDASE T"/>
    <property type="match status" value="1"/>
</dbReference>
<dbReference type="PANTHER" id="PTHR42994:SF1">
    <property type="entry name" value="PEPTIDASE T"/>
    <property type="match status" value="1"/>
</dbReference>
<evidence type="ECO:0000256" key="9">
    <source>
        <dbReference type="ARBA" id="ARBA00022833"/>
    </source>
</evidence>